<comment type="cofactor">
    <cofactor evidence="1">
        <name>Mg(2+)</name>
        <dbReference type="ChEBI" id="CHEBI:18420"/>
    </cofactor>
</comment>
<dbReference type="EMBL" id="CYZA01000009">
    <property type="protein sequence ID" value="CUO03765.1"/>
    <property type="molecule type" value="Genomic_DNA"/>
</dbReference>
<reference evidence="10 11" key="1">
    <citation type="submission" date="2015-09" db="EMBL/GenBank/DDBJ databases">
        <authorList>
            <consortium name="Pathogen Informatics"/>
        </authorList>
    </citation>
    <scope>NUCLEOTIDE SEQUENCE [LARGE SCALE GENOMIC DNA]</scope>
    <source>
        <strain evidence="10 11">2789STDY5608838</strain>
    </source>
</reference>
<accession>A0A174BVU6</accession>
<dbReference type="PANTHER" id="PTHR12358:SF54">
    <property type="entry name" value="SPHINGOSINE KINASE RELATED PROTEIN"/>
    <property type="match status" value="1"/>
</dbReference>
<evidence type="ECO:0000256" key="7">
    <source>
        <dbReference type="ARBA" id="ARBA00023209"/>
    </source>
</evidence>
<keyword evidence="3 10" id="KW-0808">Transferase</keyword>
<evidence type="ECO:0000256" key="6">
    <source>
        <dbReference type="ARBA" id="ARBA00022840"/>
    </source>
</evidence>
<dbReference type="Pfam" id="PF19279">
    <property type="entry name" value="YegS_C"/>
    <property type="match status" value="1"/>
</dbReference>
<evidence type="ECO:0000256" key="8">
    <source>
        <dbReference type="ARBA" id="ARBA00023264"/>
    </source>
</evidence>
<dbReference type="InterPro" id="IPR016064">
    <property type="entry name" value="NAD/diacylglycerol_kinase_sf"/>
</dbReference>
<dbReference type="PROSITE" id="PS50146">
    <property type="entry name" value="DAGK"/>
    <property type="match status" value="1"/>
</dbReference>
<dbReference type="Proteomes" id="UP000095447">
    <property type="component" value="Unassembled WGS sequence"/>
</dbReference>
<feature type="domain" description="DAGKc" evidence="9">
    <location>
        <begin position="1"/>
        <end position="141"/>
    </location>
</feature>
<keyword evidence="8" id="KW-1208">Phospholipid metabolism</keyword>
<dbReference type="InterPro" id="IPR045540">
    <property type="entry name" value="YegS/DAGK_C"/>
</dbReference>
<dbReference type="GO" id="GO:0016301">
    <property type="term" value="F:kinase activity"/>
    <property type="evidence" value="ECO:0007669"/>
    <property type="project" value="UniProtKB-KW"/>
</dbReference>
<comment type="similarity">
    <text evidence="2">Belongs to the diacylglycerol/lipid kinase family.</text>
</comment>
<dbReference type="Pfam" id="PF00781">
    <property type="entry name" value="DAGK_cat"/>
    <property type="match status" value="1"/>
</dbReference>
<proteinExistence type="inferred from homology"/>
<keyword evidence="7" id="KW-0443">Lipid metabolism</keyword>
<dbReference type="InterPro" id="IPR017438">
    <property type="entry name" value="ATP-NAD_kinase_N"/>
</dbReference>
<protein>
    <submittedName>
        <fullName evidence="10">Putative lipid kinase YtlR</fullName>
        <ecNumber evidence="10">2.7.1.-</ecNumber>
    </submittedName>
</protein>
<dbReference type="Gene3D" id="3.40.50.10330">
    <property type="entry name" value="Probable inorganic polyphosphate/atp-NAD kinase, domain 1"/>
    <property type="match status" value="1"/>
</dbReference>
<dbReference type="SUPFAM" id="SSF111331">
    <property type="entry name" value="NAD kinase/diacylglycerol kinase-like"/>
    <property type="match status" value="1"/>
</dbReference>
<dbReference type="SMART" id="SM00046">
    <property type="entry name" value="DAGKc"/>
    <property type="match status" value="1"/>
</dbReference>
<dbReference type="GO" id="GO:0005524">
    <property type="term" value="F:ATP binding"/>
    <property type="evidence" value="ECO:0007669"/>
    <property type="project" value="UniProtKB-KW"/>
</dbReference>
<evidence type="ECO:0000256" key="4">
    <source>
        <dbReference type="ARBA" id="ARBA00022741"/>
    </source>
</evidence>
<evidence type="ECO:0000256" key="5">
    <source>
        <dbReference type="ARBA" id="ARBA00022777"/>
    </source>
</evidence>
<evidence type="ECO:0000256" key="1">
    <source>
        <dbReference type="ARBA" id="ARBA00001946"/>
    </source>
</evidence>
<evidence type="ECO:0000259" key="9">
    <source>
        <dbReference type="PROSITE" id="PS50146"/>
    </source>
</evidence>
<keyword evidence="4" id="KW-0547">Nucleotide-binding</keyword>
<dbReference type="Gene3D" id="2.60.200.40">
    <property type="match status" value="1"/>
</dbReference>
<dbReference type="EC" id="2.7.1.-" evidence="10"/>
<keyword evidence="7" id="KW-0594">Phospholipid biosynthesis</keyword>
<dbReference type="RefSeq" id="WP_055053493.1">
    <property type="nucleotide sequence ID" value="NZ_CYZA01000009.1"/>
</dbReference>
<evidence type="ECO:0000313" key="11">
    <source>
        <dbReference type="Proteomes" id="UP000095447"/>
    </source>
</evidence>
<dbReference type="AlphaFoldDB" id="A0A174BVU6"/>
<dbReference type="PANTHER" id="PTHR12358">
    <property type="entry name" value="SPHINGOSINE KINASE"/>
    <property type="match status" value="1"/>
</dbReference>
<organism evidence="10 11">
    <name type="scientific">Blautia obeum</name>
    <dbReference type="NCBI Taxonomy" id="40520"/>
    <lineage>
        <taxon>Bacteria</taxon>
        <taxon>Bacillati</taxon>
        <taxon>Bacillota</taxon>
        <taxon>Clostridia</taxon>
        <taxon>Lachnospirales</taxon>
        <taxon>Lachnospiraceae</taxon>
        <taxon>Blautia</taxon>
    </lineage>
</organism>
<keyword evidence="7" id="KW-0444">Lipid biosynthesis</keyword>
<keyword evidence="5 10" id="KW-0418">Kinase</keyword>
<sequence length="325" mass="36089">MRRIQIIVNNGAGTGRAHRVWNETQCLLRGYKIKYEAHMTRYEGHAAKLAEQISRVKGEEPVYLLVVGGDGTINEVLNGITDFDKVRFGVIPTGSGNDFGRNLKLPKTPKESLREICACIRKDQRGEALYRIDLGQVSWEGCEKPRIFGISSGLGLDALVCKKALHSRLKQVLNRFHLGKLTYLALTVQSLFTMETANAKVVTEHGGYILPKMIFAAAMNLPAEGGGVPMAPHASVQDGLLSLGSASGIAKWQTFFLLPFLVAAKQEHINGFTIRNEKGFRLILDKPMVLHADGEYCADVTRVEFRCLEKKLWLLHEQKGDQSKT</sequence>
<dbReference type="InterPro" id="IPR050187">
    <property type="entry name" value="Lipid_Phosphate_FormReg"/>
</dbReference>
<dbReference type="GO" id="GO:0008654">
    <property type="term" value="P:phospholipid biosynthetic process"/>
    <property type="evidence" value="ECO:0007669"/>
    <property type="project" value="UniProtKB-KW"/>
</dbReference>
<gene>
    <name evidence="10" type="primary">ytlR</name>
    <name evidence="10" type="ORF">ERS852395_01946</name>
</gene>
<keyword evidence="6" id="KW-0067">ATP-binding</keyword>
<evidence type="ECO:0000313" key="10">
    <source>
        <dbReference type="EMBL" id="CUO03765.1"/>
    </source>
</evidence>
<evidence type="ECO:0000256" key="2">
    <source>
        <dbReference type="ARBA" id="ARBA00005983"/>
    </source>
</evidence>
<dbReference type="InterPro" id="IPR001206">
    <property type="entry name" value="Diacylglycerol_kinase_cat_dom"/>
</dbReference>
<evidence type="ECO:0000256" key="3">
    <source>
        <dbReference type="ARBA" id="ARBA00022679"/>
    </source>
</evidence>
<name>A0A174BVU6_9FIRM</name>